<dbReference type="EMBL" id="JAYWLC010000036">
    <property type="protein sequence ID" value="MER5173913.1"/>
    <property type="molecule type" value="Genomic_DNA"/>
</dbReference>
<reference evidence="1 2" key="2">
    <citation type="submission" date="2024-06" db="EMBL/GenBank/DDBJ databases">
        <title>Thioclava kandeliae sp. nov. from a rhizosphere soil sample of Kandelia candel in a mangrove.</title>
        <authorList>
            <person name="Mu T."/>
        </authorList>
    </citation>
    <scope>NUCLEOTIDE SEQUENCE [LARGE SCALE GENOMIC DNA]</scope>
    <source>
        <strain evidence="1 2">CPCC 100088</strain>
    </source>
</reference>
<protein>
    <submittedName>
        <fullName evidence="1">Uncharacterized protein</fullName>
    </submittedName>
</protein>
<dbReference type="Proteomes" id="UP001438953">
    <property type="component" value="Unassembled WGS sequence"/>
</dbReference>
<evidence type="ECO:0000313" key="1">
    <source>
        <dbReference type="EMBL" id="MER5173913.1"/>
    </source>
</evidence>
<organism evidence="1 2">
    <name type="scientific">Thioclava kandeliae</name>
    <dbReference type="NCBI Taxonomy" id="3070818"/>
    <lineage>
        <taxon>Bacteria</taxon>
        <taxon>Pseudomonadati</taxon>
        <taxon>Pseudomonadota</taxon>
        <taxon>Alphaproteobacteria</taxon>
        <taxon>Rhodobacterales</taxon>
        <taxon>Paracoccaceae</taxon>
        <taxon>Thioclava</taxon>
    </lineage>
</organism>
<sequence length="151" mass="16769">MDFTKFDSRTAADKPARLHLKDPASGEELFADETRCKPCVVLVRGTESRAVQSALRAVQRAKLKDKPKKESEEARTLEDLHAQMVDGAVPLITGFENIARGEAALTTSEDDLRWFLNLQMINGQEGEKSFAEQVLAFASKRESYLGNANAR</sequence>
<gene>
    <name evidence="1" type="ORF">VSX56_19340</name>
</gene>
<name>A0ABV1SLZ1_9RHOB</name>
<dbReference type="RefSeq" id="WP_350939210.1">
    <property type="nucleotide sequence ID" value="NZ_JAYWLC010000036.1"/>
</dbReference>
<proteinExistence type="predicted"/>
<evidence type="ECO:0000313" key="2">
    <source>
        <dbReference type="Proteomes" id="UP001438953"/>
    </source>
</evidence>
<keyword evidence="2" id="KW-1185">Reference proteome</keyword>
<comment type="caution">
    <text evidence="1">The sequence shown here is derived from an EMBL/GenBank/DDBJ whole genome shotgun (WGS) entry which is preliminary data.</text>
</comment>
<accession>A0ABV1SLZ1</accession>
<reference evidence="1 2" key="1">
    <citation type="submission" date="2024-01" db="EMBL/GenBank/DDBJ databases">
        <authorList>
            <person name="Deng Y."/>
            <person name="Su J."/>
        </authorList>
    </citation>
    <scope>NUCLEOTIDE SEQUENCE [LARGE SCALE GENOMIC DNA]</scope>
    <source>
        <strain evidence="1 2">CPCC 100088</strain>
    </source>
</reference>